<feature type="domain" description="DUF4180" evidence="2">
    <location>
        <begin position="212"/>
        <end position="318"/>
    </location>
</feature>
<proteinExistence type="predicted"/>
<keyword evidence="4" id="KW-1185">Reference proteome</keyword>
<dbReference type="InterPro" id="IPR036388">
    <property type="entry name" value="WH-like_DNA-bd_sf"/>
</dbReference>
<dbReference type="Gene3D" id="1.10.10.10">
    <property type="entry name" value="Winged helix-like DNA-binding domain superfamily/Winged helix DNA-binding domain"/>
    <property type="match status" value="1"/>
</dbReference>
<sequence>MSINYAILGILSYKPMTGYDLKKIIQNSDFMYWSGNNNQIYKALTELLNKGFVKNELKYEEGSPTKKIYEITDGGLTALKEWVSSPVGDSEIKKPFLVHLAWSSMLNSKELNNLIDEYESQVKSQLLMVKNNKEAAKFSPDRTALENTLWTYINDNIQRTYKNELVWIQDLRKAISNIPNENDLAENEETKANNKEKNNSKVLKYDVKSTGKISYLHLTASENKLEREKDILDIITALAENNSQFVLLDFEALSEEFFDPKVGLLASLLQKFTMYHIKAGIVIDNINKLKSEFKASIVESEKNQIIKLVNNVKEAEEWFLSLK</sequence>
<dbReference type="RefSeq" id="WP_119866102.1">
    <property type="nucleotide sequence ID" value="NZ_CP016786.1"/>
</dbReference>
<dbReference type="EMBL" id="CP016786">
    <property type="protein sequence ID" value="ASW43975.1"/>
    <property type="molecule type" value="Genomic_DNA"/>
</dbReference>
<gene>
    <name evidence="3" type="ORF">BEN51_10915</name>
</gene>
<dbReference type="PANTHER" id="PTHR43252">
    <property type="entry name" value="TRANSCRIPTIONAL REGULATOR YQJI"/>
    <property type="match status" value="1"/>
</dbReference>
<evidence type="ECO:0000313" key="4">
    <source>
        <dbReference type="Proteomes" id="UP000264883"/>
    </source>
</evidence>
<dbReference type="AlphaFoldDB" id="A0A343JEL7"/>
<dbReference type="InterPro" id="IPR025438">
    <property type="entry name" value="DUF4180"/>
</dbReference>
<accession>A0A343JEL7</accession>
<dbReference type="SUPFAM" id="SSF46785">
    <property type="entry name" value="Winged helix' DNA-binding domain"/>
    <property type="match status" value="1"/>
</dbReference>
<dbReference type="InterPro" id="IPR005149">
    <property type="entry name" value="Tscrpt_reg_PadR_N"/>
</dbReference>
<organism evidence="3 4">
    <name type="scientific">Clostridium isatidis</name>
    <dbReference type="NCBI Taxonomy" id="182773"/>
    <lineage>
        <taxon>Bacteria</taxon>
        <taxon>Bacillati</taxon>
        <taxon>Bacillota</taxon>
        <taxon>Clostridia</taxon>
        <taxon>Eubacteriales</taxon>
        <taxon>Clostridiaceae</taxon>
        <taxon>Clostridium</taxon>
    </lineage>
</organism>
<name>A0A343JEL7_9CLOT</name>
<evidence type="ECO:0000259" key="2">
    <source>
        <dbReference type="Pfam" id="PF13788"/>
    </source>
</evidence>
<feature type="domain" description="Transcription regulator PadR N-terminal" evidence="1">
    <location>
        <begin position="7"/>
        <end position="81"/>
    </location>
</feature>
<evidence type="ECO:0000313" key="3">
    <source>
        <dbReference type="EMBL" id="ASW43975.1"/>
    </source>
</evidence>
<dbReference type="OrthoDB" id="8595425at2"/>
<dbReference type="PANTHER" id="PTHR43252:SF4">
    <property type="entry name" value="TRANSCRIPTIONAL REGULATORY PROTEIN"/>
    <property type="match status" value="1"/>
</dbReference>
<evidence type="ECO:0000259" key="1">
    <source>
        <dbReference type="Pfam" id="PF03551"/>
    </source>
</evidence>
<dbReference type="Pfam" id="PF13788">
    <property type="entry name" value="DUF4180"/>
    <property type="match status" value="1"/>
</dbReference>
<dbReference type="Proteomes" id="UP000264883">
    <property type="component" value="Chromosome"/>
</dbReference>
<dbReference type="Pfam" id="PF03551">
    <property type="entry name" value="PadR"/>
    <property type="match status" value="1"/>
</dbReference>
<evidence type="ECO:0008006" key="5">
    <source>
        <dbReference type="Google" id="ProtNLM"/>
    </source>
</evidence>
<reference evidence="3 4" key="1">
    <citation type="submission" date="2016-08" db="EMBL/GenBank/DDBJ databases">
        <title>Complete Genome Sequence Of The Indigo Reducing Clostridium isatidis DSM15098.</title>
        <authorList>
            <person name="Little G.T."/>
            <person name="Minton N.P."/>
        </authorList>
    </citation>
    <scope>NUCLEOTIDE SEQUENCE [LARGE SCALE GENOMIC DNA]</scope>
    <source>
        <strain evidence="3 4">DSM 15098</strain>
    </source>
</reference>
<dbReference type="InterPro" id="IPR036390">
    <property type="entry name" value="WH_DNA-bd_sf"/>
</dbReference>
<dbReference type="KEGG" id="cia:BEN51_10915"/>
<protein>
    <recommendedName>
        <fullName evidence="5">PadR family transcriptional regulator</fullName>
    </recommendedName>
</protein>